<name>A7MM87_CROS8</name>
<dbReference type="AlphaFoldDB" id="A7MM87"/>
<reference evidence="1 2" key="1">
    <citation type="journal article" date="2010" name="PLoS ONE">
        <title>Genome sequence of Cronobacter sakazakii BAA-894 and comparative genomic hybridization analysis with other Cronobacter species.</title>
        <authorList>
            <person name="Kucerova E."/>
            <person name="Clifton S.W."/>
            <person name="Xia X.Q."/>
            <person name="Long F."/>
            <person name="Porwollik S."/>
            <person name="Fulton L."/>
            <person name="Fronick C."/>
            <person name="Minx P."/>
            <person name="Kyung K."/>
            <person name="Warren W."/>
            <person name="Fulton R."/>
            <person name="Feng D."/>
            <person name="Wollam A."/>
            <person name="Shah N."/>
            <person name="Bhonagiri V."/>
            <person name="Nash W.E."/>
            <person name="Hallsworth-Pepin K."/>
            <person name="Wilson R.K."/>
            <person name="McClelland M."/>
            <person name="Forsythe S.J."/>
        </authorList>
    </citation>
    <scope>NUCLEOTIDE SEQUENCE [LARGE SCALE GENOMIC DNA]</scope>
    <source>
        <strain evidence="1 2">ATCC BAA-894</strain>
    </source>
</reference>
<proteinExistence type="predicted"/>
<evidence type="ECO:0000313" key="1">
    <source>
        <dbReference type="EMBL" id="ABU75497.1"/>
    </source>
</evidence>
<gene>
    <name evidence="1" type="ordered locus">ESA_00196</name>
</gene>
<organism evidence="1 2">
    <name type="scientific">Cronobacter sakazakii (strain ATCC BAA-894)</name>
    <name type="common">Enterobacter sakazakii</name>
    <dbReference type="NCBI Taxonomy" id="290339"/>
    <lineage>
        <taxon>Bacteria</taxon>
        <taxon>Pseudomonadati</taxon>
        <taxon>Pseudomonadota</taxon>
        <taxon>Gammaproteobacteria</taxon>
        <taxon>Enterobacterales</taxon>
        <taxon>Enterobacteriaceae</taxon>
        <taxon>Cronobacter</taxon>
    </lineage>
</organism>
<dbReference type="Proteomes" id="UP000000260">
    <property type="component" value="Chromosome"/>
</dbReference>
<dbReference type="EMBL" id="CP000783">
    <property type="protein sequence ID" value="ABU75497.1"/>
    <property type="molecule type" value="Genomic_DNA"/>
</dbReference>
<keyword evidence="2" id="KW-1185">Reference proteome</keyword>
<evidence type="ECO:0000313" key="2">
    <source>
        <dbReference type="Proteomes" id="UP000000260"/>
    </source>
</evidence>
<sequence length="86" mass="10067">MGKCNYLFQSILIWIMARPNKNQNLAKERSTIDNCLHVPVIGPLIFMHLNNSIIRRALFVRFIGDDFFNLLRRAGNIVYRNDANFI</sequence>
<dbReference type="KEGG" id="esa:ESA_00196"/>
<dbReference type="HOGENOM" id="CLU_2492607_0_0_6"/>
<accession>A7MM87</accession>
<protein>
    <submittedName>
        <fullName evidence="1">Uncharacterized protein</fullName>
    </submittedName>
</protein>